<dbReference type="InterPro" id="IPR035979">
    <property type="entry name" value="RBD_domain_sf"/>
</dbReference>
<feature type="region of interest" description="Disordered" evidence="2">
    <location>
        <begin position="501"/>
        <end position="525"/>
    </location>
</feature>
<feature type="region of interest" description="Disordered" evidence="2">
    <location>
        <begin position="340"/>
        <end position="421"/>
    </location>
</feature>
<accession>A0A9K3GTQ1</accession>
<protein>
    <submittedName>
        <fullName evidence="4">RNA recognition motif domain, nucleotide-binding alpha-beta plait domain superfamily</fullName>
    </submittedName>
</protein>
<dbReference type="AlphaFoldDB" id="A0A9K3GTQ1"/>
<dbReference type="SUPFAM" id="SSF54928">
    <property type="entry name" value="RNA-binding domain, RBD"/>
    <property type="match status" value="1"/>
</dbReference>
<dbReference type="GO" id="GO:0003723">
    <property type="term" value="F:RNA binding"/>
    <property type="evidence" value="ECO:0007669"/>
    <property type="project" value="UniProtKB-UniRule"/>
</dbReference>
<evidence type="ECO:0000313" key="4">
    <source>
        <dbReference type="EMBL" id="KAF5754916.1"/>
    </source>
</evidence>
<gene>
    <name evidence="4" type="ORF">HanXRQr2_Chr17g0796701</name>
</gene>
<reference evidence="4" key="2">
    <citation type="submission" date="2020-06" db="EMBL/GenBank/DDBJ databases">
        <title>Helianthus annuus Genome sequencing and assembly Release 2.</title>
        <authorList>
            <person name="Gouzy J."/>
            <person name="Langlade N."/>
            <person name="Munos S."/>
        </authorList>
    </citation>
    <scope>NUCLEOTIDE SEQUENCE</scope>
    <source>
        <tissue evidence="4">Leaves</tissue>
    </source>
</reference>
<keyword evidence="1" id="KW-0694">RNA-binding</keyword>
<dbReference type="Gene3D" id="3.30.70.330">
    <property type="match status" value="1"/>
</dbReference>
<reference evidence="4" key="1">
    <citation type="journal article" date="2017" name="Nature">
        <title>The sunflower genome provides insights into oil metabolism, flowering and Asterid evolution.</title>
        <authorList>
            <person name="Badouin H."/>
            <person name="Gouzy J."/>
            <person name="Grassa C.J."/>
            <person name="Murat F."/>
            <person name="Staton S.E."/>
            <person name="Cottret L."/>
            <person name="Lelandais-Briere C."/>
            <person name="Owens G.L."/>
            <person name="Carrere S."/>
            <person name="Mayjonade B."/>
            <person name="Legrand L."/>
            <person name="Gill N."/>
            <person name="Kane N.C."/>
            <person name="Bowers J.E."/>
            <person name="Hubner S."/>
            <person name="Bellec A."/>
            <person name="Berard A."/>
            <person name="Berges H."/>
            <person name="Blanchet N."/>
            <person name="Boniface M.C."/>
            <person name="Brunel D."/>
            <person name="Catrice O."/>
            <person name="Chaidir N."/>
            <person name="Claudel C."/>
            <person name="Donnadieu C."/>
            <person name="Faraut T."/>
            <person name="Fievet G."/>
            <person name="Helmstetter N."/>
            <person name="King M."/>
            <person name="Knapp S.J."/>
            <person name="Lai Z."/>
            <person name="Le Paslier M.C."/>
            <person name="Lippi Y."/>
            <person name="Lorenzon L."/>
            <person name="Mandel J.R."/>
            <person name="Marage G."/>
            <person name="Marchand G."/>
            <person name="Marquand E."/>
            <person name="Bret-Mestries E."/>
            <person name="Morien E."/>
            <person name="Nambeesan S."/>
            <person name="Nguyen T."/>
            <person name="Pegot-Espagnet P."/>
            <person name="Pouilly N."/>
            <person name="Raftis F."/>
            <person name="Sallet E."/>
            <person name="Schiex T."/>
            <person name="Thomas J."/>
            <person name="Vandecasteele C."/>
            <person name="Vares D."/>
            <person name="Vear F."/>
            <person name="Vautrin S."/>
            <person name="Crespi M."/>
            <person name="Mangin B."/>
            <person name="Burke J.M."/>
            <person name="Salse J."/>
            <person name="Munos S."/>
            <person name="Vincourt P."/>
            <person name="Rieseberg L.H."/>
            <person name="Langlade N.B."/>
        </authorList>
    </citation>
    <scope>NUCLEOTIDE SEQUENCE</scope>
    <source>
        <tissue evidence="4">Leaves</tissue>
    </source>
</reference>
<dbReference type="Gramene" id="mRNA:HanXRQr2_Chr17g0796701">
    <property type="protein sequence ID" value="mRNA:HanXRQr2_Chr17g0796701"/>
    <property type="gene ID" value="HanXRQr2_Chr17g0796701"/>
</dbReference>
<dbReference type="Proteomes" id="UP000215914">
    <property type="component" value="Unassembled WGS sequence"/>
</dbReference>
<dbReference type="InterPro" id="IPR012677">
    <property type="entry name" value="Nucleotide-bd_a/b_plait_sf"/>
</dbReference>
<comment type="caution">
    <text evidence="4">The sequence shown here is derived from an EMBL/GenBank/DDBJ whole genome shotgun (WGS) entry which is preliminary data.</text>
</comment>
<evidence type="ECO:0000256" key="2">
    <source>
        <dbReference type="SAM" id="MobiDB-lite"/>
    </source>
</evidence>
<feature type="compositionally biased region" description="Acidic residues" evidence="2">
    <location>
        <begin position="382"/>
        <end position="398"/>
    </location>
</feature>
<keyword evidence="5" id="KW-1185">Reference proteome</keyword>
<sequence>MLPSGIPDPSIRGLFDGLRSLCFLSLFSWSMAGNITKFYVANIPEGCRPWDLATFLGKYGEIAGSFIARKRCKEGLKSSFVSFKGVKDWKELERNMQGLNLGGFKLKINRAKFAKENDVEEDRRPPPVKTQQPRKVSEETSNSRKDAFIRKGYSYSSVLLNNNGPPVGGVSQESGEVSVVEVHSETSAFFDMHGRAVVGRVKDVETLVNLKALFKSSVVLKFKFYYLGGLNIMVEFEDDLDTTEFILNVQLWKEWFDSLDVWSGQTMAYERIAWLKFHGVPLHLAENKDLSSSCVGILVDSGARICGSSMISWRNKKFKVWVLEELDDWMPDCMFDDESMPSYKVNDEGGTEVNMPDSNEEVKDMNNLEKEQEDEKDKEGSEDSSDEDEGFSDESDGDLLDKNGDQGDMPPEIPTLVSGNEQSTSFNFCGVQQESFLGKSNDGESVQVPNMGCCTVNTGGDTGNIPLEGSGRICSLSSFKSDFNLGRPTFGARRLKPRKCKTSRCVTSSPSSDYRPRKRSKDDTEFSFDLNKEAGDNYLASLAADPQYGNRANLVTSDVHPESPAVTFSPQIGAGLQSGREAGDVSTSIEVSDTVISPFEKEVRETISLGKIVGVNLEIHSDLVRESIRSEGINEMDP</sequence>
<evidence type="ECO:0000313" key="5">
    <source>
        <dbReference type="Proteomes" id="UP000215914"/>
    </source>
</evidence>
<feature type="compositionally biased region" description="Basic and acidic residues" evidence="2">
    <location>
        <begin position="360"/>
        <end position="381"/>
    </location>
</feature>
<evidence type="ECO:0000256" key="1">
    <source>
        <dbReference type="PROSITE-ProRule" id="PRU00176"/>
    </source>
</evidence>
<dbReference type="InterPro" id="IPR000504">
    <property type="entry name" value="RRM_dom"/>
</dbReference>
<dbReference type="CDD" id="cd00590">
    <property type="entry name" value="RRM_SF"/>
    <property type="match status" value="1"/>
</dbReference>
<dbReference type="PROSITE" id="PS50102">
    <property type="entry name" value="RRM"/>
    <property type="match status" value="1"/>
</dbReference>
<organism evidence="4 5">
    <name type="scientific">Helianthus annuus</name>
    <name type="common">Common sunflower</name>
    <dbReference type="NCBI Taxonomy" id="4232"/>
    <lineage>
        <taxon>Eukaryota</taxon>
        <taxon>Viridiplantae</taxon>
        <taxon>Streptophyta</taxon>
        <taxon>Embryophyta</taxon>
        <taxon>Tracheophyta</taxon>
        <taxon>Spermatophyta</taxon>
        <taxon>Magnoliopsida</taxon>
        <taxon>eudicotyledons</taxon>
        <taxon>Gunneridae</taxon>
        <taxon>Pentapetalae</taxon>
        <taxon>asterids</taxon>
        <taxon>campanulids</taxon>
        <taxon>Asterales</taxon>
        <taxon>Asteraceae</taxon>
        <taxon>Asteroideae</taxon>
        <taxon>Heliantheae alliance</taxon>
        <taxon>Heliantheae</taxon>
        <taxon>Helianthus</taxon>
    </lineage>
</organism>
<evidence type="ECO:0000259" key="3">
    <source>
        <dbReference type="PROSITE" id="PS50102"/>
    </source>
</evidence>
<feature type="domain" description="RRM" evidence="3">
    <location>
        <begin position="36"/>
        <end position="113"/>
    </location>
</feature>
<name>A0A9K3GTQ1_HELAN</name>
<feature type="compositionally biased region" description="Basic and acidic residues" evidence="2">
    <location>
        <begin position="115"/>
        <end position="125"/>
    </location>
</feature>
<feature type="region of interest" description="Disordered" evidence="2">
    <location>
        <begin position="115"/>
        <end position="143"/>
    </location>
</feature>
<dbReference type="EMBL" id="MNCJ02000332">
    <property type="protein sequence ID" value="KAF5754916.1"/>
    <property type="molecule type" value="Genomic_DNA"/>
</dbReference>
<proteinExistence type="predicted"/>